<gene>
    <name evidence="11" type="ORF">PLOB_00020837</name>
</gene>
<feature type="transmembrane region" description="Helical" evidence="9">
    <location>
        <begin position="29"/>
        <end position="50"/>
    </location>
</feature>
<feature type="transmembrane region" description="Helical" evidence="9">
    <location>
        <begin position="365"/>
        <end position="389"/>
    </location>
</feature>
<dbReference type="EMBL" id="CALNXK010000242">
    <property type="protein sequence ID" value="CAH3178544.1"/>
    <property type="molecule type" value="Genomic_DNA"/>
</dbReference>
<evidence type="ECO:0000256" key="7">
    <source>
        <dbReference type="ARBA" id="ARBA00023224"/>
    </source>
</evidence>
<dbReference type="CDD" id="cd00637">
    <property type="entry name" value="7tm_classA_rhodopsin-like"/>
    <property type="match status" value="2"/>
</dbReference>
<feature type="domain" description="G-protein coupled receptors family 1 profile" evidence="10">
    <location>
        <begin position="40"/>
        <end position="291"/>
    </location>
</feature>
<accession>A0ABN8RIY2</accession>
<evidence type="ECO:0000313" key="12">
    <source>
        <dbReference type="Proteomes" id="UP001159405"/>
    </source>
</evidence>
<keyword evidence="7 8" id="KW-0807">Transducer</keyword>
<dbReference type="PROSITE" id="PS50262">
    <property type="entry name" value="G_PROTEIN_RECEP_F1_2"/>
    <property type="match status" value="2"/>
</dbReference>
<evidence type="ECO:0000256" key="5">
    <source>
        <dbReference type="ARBA" id="ARBA00023136"/>
    </source>
</evidence>
<feature type="transmembrane region" description="Helical" evidence="9">
    <location>
        <begin position="484"/>
        <end position="508"/>
    </location>
</feature>
<feature type="transmembrane region" description="Helical" evidence="9">
    <location>
        <begin position="538"/>
        <end position="556"/>
    </location>
</feature>
<evidence type="ECO:0000256" key="1">
    <source>
        <dbReference type="ARBA" id="ARBA00004141"/>
    </source>
</evidence>
<reference evidence="11 12" key="1">
    <citation type="submission" date="2022-05" db="EMBL/GenBank/DDBJ databases">
        <authorList>
            <consortium name="Genoscope - CEA"/>
            <person name="William W."/>
        </authorList>
    </citation>
    <scope>NUCLEOTIDE SEQUENCE [LARGE SCALE GENOMIC DNA]</scope>
</reference>
<dbReference type="InterPro" id="IPR017452">
    <property type="entry name" value="GPCR_Rhodpsn_7TM"/>
</dbReference>
<feature type="transmembrane region" description="Helical" evidence="9">
    <location>
        <begin position="141"/>
        <end position="162"/>
    </location>
</feature>
<keyword evidence="2 8" id="KW-0812">Transmembrane</keyword>
<feature type="transmembrane region" description="Helical" evidence="9">
    <location>
        <begin position="273"/>
        <end position="294"/>
    </location>
</feature>
<dbReference type="Proteomes" id="UP001159405">
    <property type="component" value="Unassembled WGS sequence"/>
</dbReference>
<sequence length="638" mass="73320">MDSTEDQLAEMLREFKSRRKAKVIVESGLYVLIVFFLFVGNFLTLLVMLLNRRMRTVANMFVASLAVSDLLLGVFLLAPLAIPTLVTSHWPFNDTTCQFEGYLTLALGFASIHTLVLMAVNRYYRIVKPTKYRHYFTKKKTLIMILVTWFYSICAPLIYVLLGNKMVFHPSKFLCFMSIKNSAFLAYGLLLYVGIPICVIIYCYFRIFTTVRHHNSNFHHPGNPISTVNVEEVKVARTILVIVVFFNLCWIPILTIDFLDTIFQRWIFPPEAYIAYTFLATISSALNPFIYGVLNKSFRKNYLNVLRCRCCRSQAVVEPLALKAKVIVESGLYVLIVLFVFVGNCLTILVMMLNRRMRTIPNMFVASLAVSGLLIGLYIGPLAIAALVTSLCPFKDTTRKFQGSLAFTLCFASIHTLVLMAVNRYYRIVKPTKYRRYFTKKKTLIMILVSWFYSVCAPLIYVLSESKMALFHPSKFLCFIRLQNTLFLACGLLLYIKIPTCVIIYSYLRIFTTVRHHNCNFHRTGNPINTVNVEQVKVARTILVIVVFFNLCWIPILTIDFLDTIFRRWIFPREAYMAYTFLGAISSALNPFIYGVFNKSFRKNYLNVLRCRCCRSQAVVELLALRVRASVVAIGPLP</sequence>
<evidence type="ECO:0000256" key="2">
    <source>
        <dbReference type="ARBA" id="ARBA00022692"/>
    </source>
</evidence>
<feature type="transmembrane region" description="Helical" evidence="9">
    <location>
        <begin position="401"/>
        <end position="422"/>
    </location>
</feature>
<dbReference type="Gene3D" id="1.20.1070.10">
    <property type="entry name" value="Rhodopsin 7-helix transmembrane proteins"/>
    <property type="match status" value="2"/>
</dbReference>
<dbReference type="InterPro" id="IPR050125">
    <property type="entry name" value="GPCR_opsins"/>
</dbReference>
<evidence type="ECO:0000313" key="11">
    <source>
        <dbReference type="EMBL" id="CAH3178544.1"/>
    </source>
</evidence>
<keyword evidence="12" id="KW-1185">Reference proteome</keyword>
<comment type="subcellular location">
    <subcellularLocation>
        <location evidence="1">Membrane</location>
        <topology evidence="1">Multi-pass membrane protein</topology>
    </subcellularLocation>
</comment>
<comment type="caution">
    <text evidence="11">The sequence shown here is derived from an EMBL/GenBank/DDBJ whole genome shotgun (WGS) entry which is preliminary data.</text>
</comment>
<dbReference type="PRINTS" id="PR00237">
    <property type="entry name" value="GPCRRHODOPSN"/>
</dbReference>
<feature type="transmembrane region" description="Helical" evidence="9">
    <location>
        <begin position="57"/>
        <end position="82"/>
    </location>
</feature>
<evidence type="ECO:0000256" key="4">
    <source>
        <dbReference type="ARBA" id="ARBA00023040"/>
    </source>
</evidence>
<dbReference type="SUPFAM" id="SSF81321">
    <property type="entry name" value="Family A G protein-coupled receptor-like"/>
    <property type="match status" value="2"/>
</dbReference>
<keyword evidence="6 8" id="KW-0675">Receptor</keyword>
<feature type="transmembrane region" description="Helical" evidence="9">
    <location>
        <begin position="102"/>
        <end position="120"/>
    </location>
</feature>
<keyword evidence="3 9" id="KW-1133">Transmembrane helix</keyword>
<dbReference type="SMART" id="SM01381">
    <property type="entry name" value="7TM_GPCR_Srsx"/>
    <property type="match status" value="1"/>
</dbReference>
<keyword evidence="4 8" id="KW-0297">G-protein coupled receptor</keyword>
<evidence type="ECO:0000259" key="10">
    <source>
        <dbReference type="PROSITE" id="PS50262"/>
    </source>
</evidence>
<feature type="domain" description="G-protein coupled receptors family 1 profile" evidence="10">
    <location>
        <begin position="343"/>
        <end position="594"/>
    </location>
</feature>
<evidence type="ECO:0000256" key="8">
    <source>
        <dbReference type="RuleBase" id="RU000688"/>
    </source>
</evidence>
<feature type="transmembrane region" description="Helical" evidence="9">
    <location>
        <begin position="576"/>
        <end position="597"/>
    </location>
</feature>
<feature type="transmembrane region" description="Helical" evidence="9">
    <location>
        <begin position="443"/>
        <end position="464"/>
    </location>
</feature>
<protein>
    <recommendedName>
        <fullName evidence="10">G-protein coupled receptors family 1 profile domain-containing protein</fullName>
    </recommendedName>
</protein>
<evidence type="ECO:0000256" key="9">
    <source>
        <dbReference type="SAM" id="Phobius"/>
    </source>
</evidence>
<organism evidence="11 12">
    <name type="scientific">Porites lobata</name>
    <dbReference type="NCBI Taxonomy" id="104759"/>
    <lineage>
        <taxon>Eukaryota</taxon>
        <taxon>Metazoa</taxon>
        <taxon>Cnidaria</taxon>
        <taxon>Anthozoa</taxon>
        <taxon>Hexacorallia</taxon>
        <taxon>Scleractinia</taxon>
        <taxon>Fungiina</taxon>
        <taxon>Poritidae</taxon>
        <taxon>Porites</taxon>
    </lineage>
</organism>
<feature type="transmembrane region" description="Helical" evidence="9">
    <location>
        <begin position="332"/>
        <end position="353"/>
    </location>
</feature>
<dbReference type="PANTHER" id="PTHR24240">
    <property type="entry name" value="OPSIN"/>
    <property type="match status" value="1"/>
</dbReference>
<dbReference type="PROSITE" id="PS00237">
    <property type="entry name" value="G_PROTEIN_RECEP_F1_1"/>
    <property type="match status" value="2"/>
</dbReference>
<proteinExistence type="inferred from homology"/>
<name>A0ABN8RIY2_9CNID</name>
<evidence type="ECO:0000256" key="3">
    <source>
        <dbReference type="ARBA" id="ARBA00022989"/>
    </source>
</evidence>
<keyword evidence="5 9" id="KW-0472">Membrane</keyword>
<comment type="similarity">
    <text evidence="8">Belongs to the G-protein coupled receptor 1 family.</text>
</comment>
<evidence type="ECO:0000256" key="6">
    <source>
        <dbReference type="ARBA" id="ARBA00023170"/>
    </source>
</evidence>
<feature type="transmembrane region" description="Helical" evidence="9">
    <location>
        <begin position="182"/>
        <end position="205"/>
    </location>
</feature>
<dbReference type="Pfam" id="PF00001">
    <property type="entry name" value="7tm_1"/>
    <property type="match status" value="2"/>
</dbReference>
<dbReference type="InterPro" id="IPR000276">
    <property type="entry name" value="GPCR_Rhodpsn"/>
</dbReference>